<proteinExistence type="predicted"/>
<dbReference type="Pfam" id="PF19493">
    <property type="entry name" value="Trypco1"/>
    <property type="match status" value="1"/>
</dbReference>
<dbReference type="EMBL" id="BONI01000055">
    <property type="protein sequence ID" value="GIG08952.1"/>
    <property type="molecule type" value="Genomic_DNA"/>
</dbReference>
<organism evidence="2 3">
    <name type="scientific">Catellatospora coxensis</name>
    <dbReference type="NCBI Taxonomy" id="310354"/>
    <lineage>
        <taxon>Bacteria</taxon>
        <taxon>Bacillati</taxon>
        <taxon>Actinomycetota</taxon>
        <taxon>Actinomycetes</taxon>
        <taxon>Micromonosporales</taxon>
        <taxon>Micromonosporaceae</taxon>
        <taxon>Catellatospora</taxon>
    </lineage>
</organism>
<evidence type="ECO:0000259" key="1">
    <source>
        <dbReference type="Pfam" id="PF19493"/>
    </source>
</evidence>
<accession>A0A8J3KTT9</accession>
<evidence type="ECO:0000313" key="2">
    <source>
        <dbReference type="EMBL" id="GIG08952.1"/>
    </source>
</evidence>
<sequence length="113" mass="11705">MDDVVAVPLSGGGMILIEGADQAGPGGPVKAGRIGDAIQAFPATLQEAMAPVADAARAVLDELRRVSPDEVEVEFGVDLAMHAGAVITKSEARSHLRVKMRWVNGSAALSEDE</sequence>
<dbReference type="InterPro" id="IPR045794">
    <property type="entry name" value="Trypco1"/>
</dbReference>
<feature type="domain" description="Trypsin-co-occurring" evidence="1">
    <location>
        <begin position="7"/>
        <end position="102"/>
    </location>
</feature>
<dbReference type="RefSeq" id="WP_203695385.1">
    <property type="nucleotide sequence ID" value="NZ_BAAALC010000035.1"/>
</dbReference>
<keyword evidence="3" id="KW-1185">Reference proteome</keyword>
<comment type="caution">
    <text evidence="2">The sequence shown here is derived from an EMBL/GenBank/DDBJ whole genome shotgun (WGS) entry which is preliminary data.</text>
</comment>
<reference evidence="2 3" key="1">
    <citation type="submission" date="2021-01" db="EMBL/GenBank/DDBJ databases">
        <title>Whole genome shotgun sequence of Catellatospora coxensis NBRC 107359.</title>
        <authorList>
            <person name="Komaki H."/>
            <person name="Tamura T."/>
        </authorList>
    </citation>
    <scope>NUCLEOTIDE SEQUENCE [LARGE SCALE GENOMIC DNA]</scope>
    <source>
        <strain evidence="2 3">NBRC 107359</strain>
    </source>
</reference>
<evidence type="ECO:0000313" key="3">
    <source>
        <dbReference type="Proteomes" id="UP000630887"/>
    </source>
</evidence>
<name>A0A8J3KTT9_9ACTN</name>
<protein>
    <recommendedName>
        <fullName evidence="1">Trypsin-co-occurring domain-containing protein</fullName>
    </recommendedName>
</protein>
<dbReference type="Proteomes" id="UP000630887">
    <property type="component" value="Unassembled WGS sequence"/>
</dbReference>
<gene>
    <name evidence="2" type="ORF">Cco03nite_56520</name>
</gene>
<dbReference type="AlphaFoldDB" id="A0A8J3KTT9"/>
<dbReference type="NCBIfam" id="NF041216">
    <property type="entry name" value="CU044_2847_fam"/>
    <property type="match status" value="1"/>
</dbReference>